<dbReference type="WBParaSite" id="nRc.2.0.1.t39920-RA">
    <property type="protein sequence ID" value="nRc.2.0.1.t39920-RA"/>
    <property type="gene ID" value="nRc.2.0.1.g39920"/>
</dbReference>
<evidence type="ECO:0000313" key="3">
    <source>
        <dbReference type="WBParaSite" id="nRc.2.0.1.t39920-RA"/>
    </source>
</evidence>
<organism evidence="2 3">
    <name type="scientific">Romanomermis culicivorax</name>
    <name type="common">Nematode worm</name>
    <dbReference type="NCBI Taxonomy" id="13658"/>
    <lineage>
        <taxon>Eukaryota</taxon>
        <taxon>Metazoa</taxon>
        <taxon>Ecdysozoa</taxon>
        <taxon>Nematoda</taxon>
        <taxon>Enoplea</taxon>
        <taxon>Dorylaimia</taxon>
        <taxon>Mermithida</taxon>
        <taxon>Mermithoidea</taxon>
        <taxon>Mermithidae</taxon>
        <taxon>Romanomermis</taxon>
    </lineage>
</organism>
<protein>
    <submittedName>
        <fullName evidence="3">Uncharacterized protein</fullName>
    </submittedName>
</protein>
<keyword evidence="2" id="KW-1185">Reference proteome</keyword>
<dbReference type="AlphaFoldDB" id="A0A915KPE1"/>
<dbReference type="Proteomes" id="UP000887565">
    <property type="component" value="Unplaced"/>
</dbReference>
<name>A0A915KPE1_ROMCU</name>
<keyword evidence="1" id="KW-0812">Transmembrane</keyword>
<proteinExistence type="predicted"/>
<evidence type="ECO:0000313" key="2">
    <source>
        <dbReference type="Proteomes" id="UP000887565"/>
    </source>
</evidence>
<reference evidence="3" key="1">
    <citation type="submission" date="2022-11" db="UniProtKB">
        <authorList>
            <consortium name="WormBaseParasite"/>
        </authorList>
    </citation>
    <scope>IDENTIFICATION</scope>
</reference>
<evidence type="ECO:0000256" key="1">
    <source>
        <dbReference type="SAM" id="Phobius"/>
    </source>
</evidence>
<sequence>MQKERKHQEKRNYNKNGDIKNIFGRVIEKTTFFIVVHKIFLISIAFFVKFEIDYKGDGQQNGFPNGVHIGRETDAKSVGVGQPFPEKTAPLFTNLSDDCSLIGRQNVELNIGQRTDGRR</sequence>
<accession>A0A915KPE1</accession>
<keyword evidence="1" id="KW-0472">Membrane</keyword>
<keyword evidence="1" id="KW-1133">Transmembrane helix</keyword>
<feature type="transmembrane region" description="Helical" evidence="1">
    <location>
        <begin position="30"/>
        <end position="48"/>
    </location>
</feature>